<dbReference type="GO" id="GO:0080120">
    <property type="term" value="P:CAAX-box protein maturation"/>
    <property type="evidence" value="ECO:0007669"/>
    <property type="project" value="UniProtKB-ARBA"/>
</dbReference>
<dbReference type="RefSeq" id="WP_145370351.1">
    <property type="nucleotide sequence ID" value="NZ_CP036275.1"/>
</dbReference>
<dbReference type="InterPro" id="IPR003675">
    <property type="entry name" value="Rce1/LyrA-like_dom"/>
</dbReference>
<keyword evidence="2" id="KW-0472">Membrane</keyword>
<keyword evidence="2" id="KW-1133">Transmembrane helix</keyword>
<feature type="transmembrane region" description="Helical" evidence="2">
    <location>
        <begin position="117"/>
        <end position="142"/>
    </location>
</feature>
<dbReference type="GO" id="GO:0004175">
    <property type="term" value="F:endopeptidase activity"/>
    <property type="evidence" value="ECO:0007669"/>
    <property type="project" value="UniProtKB-ARBA"/>
</dbReference>
<feature type="transmembrane region" description="Helical" evidence="2">
    <location>
        <begin position="162"/>
        <end position="184"/>
    </location>
</feature>
<feature type="transmembrane region" description="Helical" evidence="2">
    <location>
        <begin position="12"/>
        <end position="35"/>
    </location>
</feature>
<feature type="region of interest" description="Disordered" evidence="1">
    <location>
        <begin position="190"/>
        <end position="219"/>
    </location>
</feature>
<evidence type="ECO:0000259" key="3">
    <source>
        <dbReference type="Pfam" id="PF02517"/>
    </source>
</evidence>
<dbReference type="AlphaFoldDB" id="A0A517Z9H9"/>
<keyword evidence="5" id="KW-1185">Reference proteome</keyword>
<protein>
    <submittedName>
        <fullName evidence="4">CAAX amino terminal protease self-immunity</fullName>
    </submittedName>
</protein>
<keyword evidence="2" id="KW-0812">Transmembrane</keyword>
<dbReference type="KEGG" id="mri:Mal4_34730"/>
<keyword evidence="4" id="KW-0378">Hydrolase</keyword>
<proteinExistence type="predicted"/>
<keyword evidence="4" id="KW-0645">Protease</keyword>
<dbReference type="GO" id="GO:0006508">
    <property type="term" value="P:proteolysis"/>
    <property type="evidence" value="ECO:0007669"/>
    <property type="project" value="UniProtKB-KW"/>
</dbReference>
<dbReference type="EMBL" id="CP036275">
    <property type="protein sequence ID" value="QDU39138.1"/>
    <property type="molecule type" value="Genomic_DNA"/>
</dbReference>
<organism evidence="4 5">
    <name type="scientific">Maioricimonas rarisocia</name>
    <dbReference type="NCBI Taxonomy" id="2528026"/>
    <lineage>
        <taxon>Bacteria</taxon>
        <taxon>Pseudomonadati</taxon>
        <taxon>Planctomycetota</taxon>
        <taxon>Planctomycetia</taxon>
        <taxon>Planctomycetales</taxon>
        <taxon>Planctomycetaceae</taxon>
        <taxon>Maioricimonas</taxon>
    </lineage>
</organism>
<feature type="transmembrane region" description="Helical" evidence="2">
    <location>
        <begin position="47"/>
        <end position="66"/>
    </location>
</feature>
<dbReference type="Pfam" id="PF02517">
    <property type="entry name" value="Rce1-like"/>
    <property type="match status" value="1"/>
</dbReference>
<evidence type="ECO:0000256" key="2">
    <source>
        <dbReference type="SAM" id="Phobius"/>
    </source>
</evidence>
<evidence type="ECO:0000256" key="1">
    <source>
        <dbReference type="SAM" id="MobiDB-lite"/>
    </source>
</evidence>
<evidence type="ECO:0000313" key="4">
    <source>
        <dbReference type="EMBL" id="QDU39138.1"/>
    </source>
</evidence>
<feature type="compositionally biased region" description="Basic and acidic residues" evidence="1">
    <location>
        <begin position="205"/>
        <end position="219"/>
    </location>
</feature>
<reference evidence="4 5" key="1">
    <citation type="submission" date="2019-02" db="EMBL/GenBank/DDBJ databases">
        <title>Deep-cultivation of Planctomycetes and their phenomic and genomic characterization uncovers novel biology.</title>
        <authorList>
            <person name="Wiegand S."/>
            <person name="Jogler M."/>
            <person name="Boedeker C."/>
            <person name="Pinto D."/>
            <person name="Vollmers J."/>
            <person name="Rivas-Marin E."/>
            <person name="Kohn T."/>
            <person name="Peeters S.H."/>
            <person name="Heuer A."/>
            <person name="Rast P."/>
            <person name="Oberbeckmann S."/>
            <person name="Bunk B."/>
            <person name="Jeske O."/>
            <person name="Meyerdierks A."/>
            <person name="Storesund J.E."/>
            <person name="Kallscheuer N."/>
            <person name="Luecker S."/>
            <person name="Lage O.M."/>
            <person name="Pohl T."/>
            <person name="Merkel B.J."/>
            <person name="Hornburger P."/>
            <person name="Mueller R.-W."/>
            <person name="Bruemmer F."/>
            <person name="Labrenz M."/>
            <person name="Spormann A.M."/>
            <person name="Op den Camp H."/>
            <person name="Overmann J."/>
            <person name="Amann R."/>
            <person name="Jetten M.S.M."/>
            <person name="Mascher T."/>
            <person name="Medema M.H."/>
            <person name="Devos D.P."/>
            <person name="Kaster A.-K."/>
            <person name="Ovreas L."/>
            <person name="Rohde M."/>
            <person name="Galperin M.Y."/>
            <person name="Jogler C."/>
        </authorList>
    </citation>
    <scope>NUCLEOTIDE SEQUENCE [LARGE SCALE GENOMIC DNA]</scope>
    <source>
        <strain evidence="4 5">Mal4</strain>
    </source>
</reference>
<accession>A0A517Z9H9</accession>
<gene>
    <name evidence="4" type="ORF">Mal4_34730</name>
</gene>
<name>A0A517Z9H9_9PLAN</name>
<dbReference type="Proteomes" id="UP000320496">
    <property type="component" value="Chromosome"/>
</dbReference>
<dbReference type="OrthoDB" id="118729at2"/>
<evidence type="ECO:0000313" key="5">
    <source>
        <dbReference type="Proteomes" id="UP000320496"/>
    </source>
</evidence>
<feature type="domain" description="CAAX prenyl protease 2/Lysostaphin resistance protein A-like" evidence="3">
    <location>
        <begin position="86"/>
        <end position="175"/>
    </location>
</feature>
<sequence length="219" mass="24256">MSPPLDFNTRRHFLNVAGLVEGGLVLVALLLAALLGMRPLDAIHWQMGDVGWGILAIAPMLLLYVLLGDLRDLVVDLLGRPLSRLYWYDLMLVAAMAGFGEELLFRGVLQPWLAQFNATFGLIATNVLFGLAHAVTPVYALFATGVGFYMSWLADHPGGRNLLRPILAHALYDWIALVHIVWLYRRRRPFPPSTSSEPPVPLSDSPKEPDESPPADDHD</sequence>